<keyword evidence="5" id="KW-1185">Reference proteome</keyword>
<dbReference type="InterPro" id="IPR007168">
    <property type="entry name" value="Phageshock_PspC_N"/>
</dbReference>
<dbReference type="OrthoDB" id="7359894at2"/>
<accession>A0A3N2D2V9</accession>
<evidence type="ECO:0000256" key="1">
    <source>
        <dbReference type="SAM" id="MobiDB-lite"/>
    </source>
</evidence>
<feature type="domain" description="Phage shock protein PspC N-terminal" evidence="3">
    <location>
        <begin position="17"/>
        <end position="66"/>
    </location>
</feature>
<dbReference type="AlphaFoldDB" id="A0A3N2D2V9"/>
<dbReference type="Pfam" id="PF04024">
    <property type="entry name" value="PspC"/>
    <property type="match status" value="1"/>
</dbReference>
<gene>
    <name evidence="4" type="ORF">EDD28_3252</name>
</gene>
<organism evidence="4 5">
    <name type="scientific">Salana multivorans</name>
    <dbReference type="NCBI Taxonomy" id="120377"/>
    <lineage>
        <taxon>Bacteria</taxon>
        <taxon>Bacillati</taxon>
        <taxon>Actinomycetota</taxon>
        <taxon>Actinomycetes</taxon>
        <taxon>Micrococcales</taxon>
        <taxon>Beutenbergiaceae</taxon>
        <taxon>Salana</taxon>
    </lineage>
</organism>
<feature type="transmembrane region" description="Helical" evidence="2">
    <location>
        <begin position="38"/>
        <end position="63"/>
    </location>
</feature>
<evidence type="ECO:0000256" key="2">
    <source>
        <dbReference type="SAM" id="Phobius"/>
    </source>
</evidence>
<dbReference type="Proteomes" id="UP000275356">
    <property type="component" value="Unassembled WGS sequence"/>
</dbReference>
<evidence type="ECO:0000259" key="3">
    <source>
        <dbReference type="Pfam" id="PF04024"/>
    </source>
</evidence>
<keyword evidence="2" id="KW-0472">Membrane</keyword>
<evidence type="ECO:0000313" key="4">
    <source>
        <dbReference type="EMBL" id="ROR93824.1"/>
    </source>
</evidence>
<name>A0A3N2D2V9_9MICO</name>
<sequence length="133" mass="13673">MDSIFNAIRSTGFRRGPKPVLGGVCAGIARTLGIEANLVRLIVVALMIFAGLPLAVYLVVWILTPAQDGSIPAQTFLASVGVGTTGTAAAPQYPTTPAQPTPAQPAAPAPMPTPPSSLDLPEGVQNVPYAQDR</sequence>
<reference evidence="4 5" key="1">
    <citation type="submission" date="2018-11" db="EMBL/GenBank/DDBJ databases">
        <title>Sequencing the genomes of 1000 actinobacteria strains.</title>
        <authorList>
            <person name="Klenk H.-P."/>
        </authorList>
    </citation>
    <scope>NUCLEOTIDE SEQUENCE [LARGE SCALE GENOMIC DNA]</scope>
    <source>
        <strain evidence="4 5">DSM 13521</strain>
    </source>
</reference>
<comment type="caution">
    <text evidence="4">The sequence shown here is derived from an EMBL/GenBank/DDBJ whole genome shotgun (WGS) entry which is preliminary data.</text>
</comment>
<dbReference type="RefSeq" id="WP_123740718.1">
    <property type="nucleotide sequence ID" value="NZ_CALFQU010000015.1"/>
</dbReference>
<keyword evidence="2" id="KW-0812">Transmembrane</keyword>
<protein>
    <submittedName>
        <fullName evidence="4">Phage shock protein C (PspC) family protein</fullName>
    </submittedName>
</protein>
<keyword evidence="2" id="KW-1133">Transmembrane helix</keyword>
<evidence type="ECO:0000313" key="5">
    <source>
        <dbReference type="Proteomes" id="UP000275356"/>
    </source>
</evidence>
<feature type="region of interest" description="Disordered" evidence="1">
    <location>
        <begin position="88"/>
        <end position="133"/>
    </location>
</feature>
<proteinExistence type="predicted"/>
<feature type="compositionally biased region" description="Pro residues" evidence="1">
    <location>
        <begin position="97"/>
        <end position="115"/>
    </location>
</feature>
<dbReference type="EMBL" id="RKHQ01000002">
    <property type="protein sequence ID" value="ROR93824.1"/>
    <property type="molecule type" value="Genomic_DNA"/>
</dbReference>